<dbReference type="Proteomes" id="UP001203410">
    <property type="component" value="Unassembled WGS sequence"/>
</dbReference>
<proteinExistence type="predicted"/>
<evidence type="ECO:0000313" key="3">
    <source>
        <dbReference type="Proteomes" id="UP001203410"/>
    </source>
</evidence>
<feature type="signal peptide" evidence="1">
    <location>
        <begin position="1"/>
        <end position="22"/>
    </location>
</feature>
<organism evidence="2 3">
    <name type="scientific">Sphingomonas caseinilyticus</name>
    <dbReference type="NCBI Taxonomy" id="2908205"/>
    <lineage>
        <taxon>Bacteria</taxon>
        <taxon>Pseudomonadati</taxon>
        <taxon>Pseudomonadota</taxon>
        <taxon>Alphaproteobacteria</taxon>
        <taxon>Sphingomonadales</taxon>
        <taxon>Sphingomonadaceae</taxon>
        <taxon>Sphingomonas</taxon>
    </lineage>
</organism>
<dbReference type="EMBL" id="JAMGBA010000001">
    <property type="protein sequence ID" value="MCL6698029.1"/>
    <property type="molecule type" value="Genomic_DNA"/>
</dbReference>
<dbReference type="InterPro" id="IPR008309">
    <property type="entry name" value="YdbL"/>
</dbReference>
<dbReference type="RefSeq" id="WP_249903375.1">
    <property type="nucleotide sequence ID" value="NZ_JAMGBA010000001.1"/>
</dbReference>
<protein>
    <submittedName>
        <fullName evidence="2">YdbL family protein</fullName>
    </submittedName>
</protein>
<comment type="caution">
    <text evidence="2">The sequence shown here is derived from an EMBL/GenBank/DDBJ whole genome shotgun (WGS) entry which is preliminary data.</text>
</comment>
<reference evidence="2 3" key="1">
    <citation type="submission" date="2022-05" db="EMBL/GenBank/DDBJ databases">
        <authorList>
            <person name="Jo J.-H."/>
            <person name="Im W.-T."/>
        </authorList>
    </citation>
    <scope>NUCLEOTIDE SEQUENCE [LARGE SCALE GENOMIC DNA]</scope>
    <source>
        <strain evidence="2 3">NSE70-1</strain>
    </source>
</reference>
<gene>
    <name evidence="2" type="ORF">LZ496_04415</name>
</gene>
<dbReference type="Pfam" id="PF07027">
    <property type="entry name" value="DUF1318"/>
    <property type="match status" value="1"/>
</dbReference>
<keyword evidence="1" id="KW-0732">Signal</keyword>
<name>A0ABT0RSP8_9SPHN</name>
<accession>A0ABT0RSP8</accession>
<sequence>MRALLFGLLAFSSLAMPASAPAQDSSAIVAARRSGQVGERFDGYLGLSSANVSADVRRHVGAVNIRRRALYSNLAARKGVTPEEVGITAACSLLRRVSVGEYYLLNQGGWRRLVAGQSAVPTYCG</sequence>
<keyword evidence="3" id="KW-1185">Reference proteome</keyword>
<evidence type="ECO:0000313" key="2">
    <source>
        <dbReference type="EMBL" id="MCL6698029.1"/>
    </source>
</evidence>
<feature type="chain" id="PRO_5046427874" evidence="1">
    <location>
        <begin position="23"/>
        <end position="125"/>
    </location>
</feature>
<evidence type="ECO:0000256" key="1">
    <source>
        <dbReference type="SAM" id="SignalP"/>
    </source>
</evidence>